<keyword evidence="1" id="KW-0732">Signal</keyword>
<keyword evidence="3" id="KW-1185">Reference proteome</keyword>
<feature type="signal peptide" evidence="1">
    <location>
        <begin position="1"/>
        <end position="21"/>
    </location>
</feature>
<dbReference type="EMBL" id="MU853767">
    <property type="protein sequence ID" value="KAK3943304.1"/>
    <property type="molecule type" value="Genomic_DNA"/>
</dbReference>
<organism evidence="2 3">
    <name type="scientific">Diplogelasinospora grovesii</name>
    <dbReference type="NCBI Taxonomy" id="303347"/>
    <lineage>
        <taxon>Eukaryota</taxon>
        <taxon>Fungi</taxon>
        <taxon>Dikarya</taxon>
        <taxon>Ascomycota</taxon>
        <taxon>Pezizomycotina</taxon>
        <taxon>Sordariomycetes</taxon>
        <taxon>Sordariomycetidae</taxon>
        <taxon>Sordariales</taxon>
        <taxon>Diplogelasinosporaceae</taxon>
        <taxon>Diplogelasinospora</taxon>
    </lineage>
</organism>
<name>A0AAN6NDY6_9PEZI</name>
<proteinExistence type="predicted"/>
<dbReference type="AlphaFoldDB" id="A0AAN6NDY6"/>
<evidence type="ECO:0008006" key="4">
    <source>
        <dbReference type="Google" id="ProtNLM"/>
    </source>
</evidence>
<evidence type="ECO:0000256" key="1">
    <source>
        <dbReference type="SAM" id="SignalP"/>
    </source>
</evidence>
<accession>A0AAN6NDY6</accession>
<gene>
    <name evidence="2" type="ORF">QBC46DRAFT_338792</name>
</gene>
<sequence>MQTKLVAVLGLAAWIINPVSAGRWLIKPIFYNESQPILDPATFNISNYDPTYWNVTRLPSLPAHVKARNIEMDRQIMSSPNELGARDNTSCHDTGNEDDHPGYCVGSDEDGYCNLAIRIPVIPSPFRDNRSSGWLYTRTCDRVVGCKLKNYRGSYWWSIFSELKYTTDCHDNNNSYPFMKYADYSCGYWCWAWSWVYEDPEEQGYSVYIYRVAFPCNQP</sequence>
<evidence type="ECO:0000313" key="2">
    <source>
        <dbReference type="EMBL" id="KAK3943304.1"/>
    </source>
</evidence>
<comment type="caution">
    <text evidence="2">The sequence shown here is derived from an EMBL/GenBank/DDBJ whole genome shotgun (WGS) entry which is preliminary data.</text>
</comment>
<dbReference type="Proteomes" id="UP001303473">
    <property type="component" value="Unassembled WGS sequence"/>
</dbReference>
<reference evidence="3" key="1">
    <citation type="journal article" date="2023" name="Mol. Phylogenet. Evol.">
        <title>Genome-scale phylogeny and comparative genomics of the fungal order Sordariales.</title>
        <authorList>
            <person name="Hensen N."/>
            <person name="Bonometti L."/>
            <person name="Westerberg I."/>
            <person name="Brannstrom I.O."/>
            <person name="Guillou S."/>
            <person name="Cros-Aarteil S."/>
            <person name="Calhoun S."/>
            <person name="Haridas S."/>
            <person name="Kuo A."/>
            <person name="Mondo S."/>
            <person name="Pangilinan J."/>
            <person name="Riley R."/>
            <person name="LaButti K."/>
            <person name="Andreopoulos B."/>
            <person name="Lipzen A."/>
            <person name="Chen C."/>
            <person name="Yan M."/>
            <person name="Daum C."/>
            <person name="Ng V."/>
            <person name="Clum A."/>
            <person name="Steindorff A."/>
            <person name="Ohm R.A."/>
            <person name="Martin F."/>
            <person name="Silar P."/>
            <person name="Natvig D.O."/>
            <person name="Lalanne C."/>
            <person name="Gautier V."/>
            <person name="Ament-Velasquez S.L."/>
            <person name="Kruys A."/>
            <person name="Hutchinson M.I."/>
            <person name="Powell A.J."/>
            <person name="Barry K."/>
            <person name="Miller A.N."/>
            <person name="Grigoriev I.V."/>
            <person name="Debuchy R."/>
            <person name="Gladieux P."/>
            <person name="Hiltunen Thoren M."/>
            <person name="Johannesson H."/>
        </authorList>
    </citation>
    <scope>NUCLEOTIDE SEQUENCE [LARGE SCALE GENOMIC DNA]</scope>
    <source>
        <strain evidence="3">CBS 340.73</strain>
    </source>
</reference>
<evidence type="ECO:0000313" key="3">
    <source>
        <dbReference type="Proteomes" id="UP001303473"/>
    </source>
</evidence>
<protein>
    <recommendedName>
        <fullName evidence="4">Secreted protein</fullName>
    </recommendedName>
</protein>
<feature type="chain" id="PRO_5042961046" description="Secreted protein" evidence="1">
    <location>
        <begin position="22"/>
        <end position="219"/>
    </location>
</feature>